<accession>A0A1Y1QD03</accession>
<dbReference type="CDD" id="cd00075">
    <property type="entry name" value="HATPase"/>
    <property type="match status" value="1"/>
</dbReference>
<organism evidence="11 12">
    <name type="scientific">Thiothrix lacustris</name>
    <dbReference type="NCBI Taxonomy" id="525917"/>
    <lineage>
        <taxon>Bacteria</taxon>
        <taxon>Pseudomonadati</taxon>
        <taxon>Pseudomonadota</taxon>
        <taxon>Gammaproteobacteria</taxon>
        <taxon>Thiotrichales</taxon>
        <taxon>Thiotrichaceae</taxon>
        <taxon>Thiothrix</taxon>
    </lineage>
</organism>
<evidence type="ECO:0000313" key="11">
    <source>
        <dbReference type="EMBL" id="OQX02633.1"/>
    </source>
</evidence>
<comment type="catalytic activity">
    <reaction evidence="1">
        <text>ATP + protein L-histidine = ADP + protein N-phospho-L-histidine.</text>
        <dbReference type="EC" id="2.7.13.3"/>
    </reaction>
</comment>
<dbReference type="SUPFAM" id="SSF55785">
    <property type="entry name" value="PYP-like sensor domain (PAS domain)"/>
    <property type="match status" value="3"/>
</dbReference>
<evidence type="ECO:0000259" key="10">
    <source>
        <dbReference type="PROSITE" id="PS50113"/>
    </source>
</evidence>
<dbReference type="CDD" id="cd17580">
    <property type="entry name" value="REC_2_DhkD-like"/>
    <property type="match status" value="1"/>
</dbReference>
<feature type="domain" description="PAC" evidence="10">
    <location>
        <begin position="97"/>
        <end position="149"/>
    </location>
</feature>
<dbReference type="Gene3D" id="3.30.565.10">
    <property type="entry name" value="Histidine kinase-like ATPase, C-terminal domain"/>
    <property type="match status" value="1"/>
</dbReference>
<dbReference type="GO" id="GO:0006355">
    <property type="term" value="P:regulation of DNA-templated transcription"/>
    <property type="evidence" value="ECO:0007669"/>
    <property type="project" value="InterPro"/>
</dbReference>
<dbReference type="InterPro" id="IPR001610">
    <property type="entry name" value="PAC"/>
</dbReference>
<dbReference type="PROSITE" id="PS50113">
    <property type="entry name" value="PAC"/>
    <property type="match status" value="3"/>
</dbReference>
<dbReference type="SMART" id="SM00448">
    <property type="entry name" value="REC"/>
    <property type="match status" value="1"/>
</dbReference>
<dbReference type="InterPro" id="IPR036890">
    <property type="entry name" value="HATPase_C_sf"/>
</dbReference>
<dbReference type="SMART" id="SM00387">
    <property type="entry name" value="HATPase_c"/>
    <property type="match status" value="1"/>
</dbReference>
<evidence type="ECO:0000259" key="8">
    <source>
        <dbReference type="PROSITE" id="PS50110"/>
    </source>
</evidence>
<dbReference type="Pfam" id="PF00072">
    <property type="entry name" value="Response_reg"/>
    <property type="match status" value="1"/>
</dbReference>
<keyword evidence="3 6" id="KW-0597">Phosphoprotein</keyword>
<dbReference type="AlphaFoldDB" id="A0A1Y1QD03"/>
<feature type="domain" description="Response regulatory" evidence="8">
    <location>
        <begin position="656"/>
        <end position="771"/>
    </location>
</feature>
<dbReference type="CDD" id="cd00082">
    <property type="entry name" value="HisKA"/>
    <property type="match status" value="1"/>
</dbReference>
<dbReference type="EC" id="2.7.13.3" evidence="2"/>
<feature type="domain" description="PAS" evidence="9">
    <location>
        <begin position="24"/>
        <end position="94"/>
    </location>
</feature>
<dbReference type="Gene3D" id="3.30.450.20">
    <property type="entry name" value="PAS domain"/>
    <property type="match status" value="3"/>
</dbReference>
<evidence type="ECO:0000256" key="4">
    <source>
        <dbReference type="ARBA" id="ARBA00022679"/>
    </source>
</evidence>
<reference evidence="11 12" key="1">
    <citation type="submission" date="2017-01" db="EMBL/GenBank/DDBJ databases">
        <title>Novel large sulfur bacteria in the metagenomes of groundwater-fed chemosynthetic microbial mats in the Lake Huron basin.</title>
        <authorList>
            <person name="Sharrar A.M."/>
            <person name="Flood B.E."/>
            <person name="Bailey J.V."/>
            <person name="Jones D.S."/>
            <person name="Biddanda B."/>
            <person name="Ruberg S.A."/>
            <person name="Marcus D.N."/>
            <person name="Dick G.J."/>
        </authorList>
    </citation>
    <scope>NUCLEOTIDE SEQUENCE [LARGE SCALE GENOMIC DNA]</scope>
    <source>
        <strain evidence="11">A8</strain>
    </source>
</reference>
<dbReference type="Pfam" id="PF02518">
    <property type="entry name" value="HATPase_c"/>
    <property type="match status" value="1"/>
</dbReference>
<sequence length="774" mass="85914">MYKESPIEQRLRAENTELRAQLAKARLLCATVESSDDAIITKNLSGIITSWNRGAERLFGYTAAEVVGGFVSILAPADRLDEMPTILERIRQGEKVDHFETRRKTKDGRLLDVSVTVSPLYDADDQIIGASKIVRDVSEQKRAELMLRDDEQRMRLATEATGVGIWEWNIITHQIHWDAQMFRIYGITPTPDGIISYSIWREHVAPEDLPQQEAILQNTARQGGQSSREFRILRADTGECRCIHAVETVRSNARGQIEWVVGTNLDVTERKLADTALRESREDLNRAQTVGQIGSWRLDVNRNVLTWSAENHRIFGVPEGTPMSYETFLDTIHPDDCEYVDTQWQAALRGESYDIEHRIVANGQVKWLREKAYLEIDATGKLLGGFGISQDITGRKLAGLALKEANHHKDAFLAMLAHELRNPLASICNAVNVIHLKTAQEPTLNRANGMIERQVKQLIRLVDDLLDISRVSRGKITLQKESVEVAAVIRQAIETSRQPHIEARQHQLKVELPAPTIRVEGDFTRLAQVVSNVLNNAAKYTDAGGTIALAVEQVGNEVVIRVRDNGRGIDPVALNSLFDLFYQVDRNLDRSDGGLGIGLSLVKSLIEMHGGQVEAHSEGRGKGSEFVIRLPCLAAPAALKSVEALGIPPQPFSAQRILLVDDNPDVADSMVMLLTIFGHEVLLAHDGRQAVEVALRERPAVVLLDIGLPGMDGYQACRAMRNGGLSDTLIVAMTGYGQEDDRRKAAEAGFDQHMPKPVDIQALEDLLAALPLER</sequence>
<dbReference type="Gene3D" id="2.10.70.100">
    <property type="match status" value="2"/>
</dbReference>
<keyword evidence="5" id="KW-0418">Kinase</keyword>
<dbReference type="PROSITE" id="PS50110">
    <property type="entry name" value="RESPONSE_REGULATORY"/>
    <property type="match status" value="1"/>
</dbReference>
<dbReference type="InterPro" id="IPR035965">
    <property type="entry name" value="PAS-like_dom_sf"/>
</dbReference>
<dbReference type="InterPro" id="IPR011006">
    <property type="entry name" value="CheY-like_superfamily"/>
</dbReference>
<dbReference type="SUPFAM" id="SSF47384">
    <property type="entry name" value="Homodimeric domain of signal transducing histidine kinase"/>
    <property type="match status" value="1"/>
</dbReference>
<dbReference type="PROSITE" id="PS50109">
    <property type="entry name" value="HIS_KIN"/>
    <property type="match status" value="1"/>
</dbReference>
<keyword evidence="4" id="KW-0808">Transferase</keyword>
<dbReference type="SMART" id="SM00388">
    <property type="entry name" value="HisKA"/>
    <property type="match status" value="1"/>
</dbReference>
<dbReference type="InterPro" id="IPR004358">
    <property type="entry name" value="Sig_transdc_His_kin-like_C"/>
</dbReference>
<dbReference type="InterPro" id="IPR003661">
    <property type="entry name" value="HisK_dim/P_dom"/>
</dbReference>
<dbReference type="CDD" id="cd00130">
    <property type="entry name" value="PAS"/>
    <property type="match status" value="3"/>
</dbReference>
<evidence type="ECO:0000256" key="1">
    <source>
        <dbReference type="ARBA" id="ARBA00000085"/>
    </source>
</evidence>
<protein>
    <recommendedName>
        <fullName evidence="2">histidine kinase</fullName>
        <ecNumber evidence="2">2.7.13.3</ecNumber>
    </recommendedName>
</protein>
<evidence type="ECO:0000259" key="7">
    <source>
        <dbReference type="PROSITE" id="PS50109"/>
    </source>
</evidence>
<dbReference type="Pfam" id="PF00989">
    <property type="entry name" value="PAS"/>
    <property type="match status" value="1"/>
</dbReference>
<evidence type="ECO:0000256" key="3">
    <source>
        <dbReference type="ARBA" id="ARBA00022553"/>
    </source>
</evidence>
<dbReference type="Gene3D" id="3.40.50.2300">
    <property type="match status" value="1"/>
</dbReference>
<dbReference type="Proteomes" id="UP000192491">
    <property type="component" value="Unassembled WGS sequence"/>
</dbReference>
<dbReference type="InterPro" id="IPR003594">
    <property type="entry name" value="HATPase_dom"/>
</dbReference>
<evidence type="ECO:0000259" key="9">
    <source>
        <dbReference type="PROSITE" id="PS50112"/>
    </source>
</evidence>
<dbReference type="InterPro" id="IPR000014">
    <property type="entry name" value="PAS"/>
</dbReference>
<proteinExistence type="predicted"/>
<evidence type="ECO:0000256" key="5">
    <source>
        <dbReference type="ARBA" id="ARBA00022777"/>
    </source>
</evidence>
<dbReference type="NCBIfam" id="TIGR00229">
    <property type="entry name" value="sensory_box"/>
    <property type="match status" value="1"/>
</dbReference>
<dbReference type="EMBL" id="MTEJ01000470">
    <property type="protein sequence ID" value="OQX02633.1"/>
    <property type="molecule type" value="Genomic_DNA"/>
</dbReference>
<feature type="domain" description="PAC" evidence="10">
    <location>
        <begin position="351"/>
        <end position="404"/>
    </location>
</feature>
<dbReference type="PRINTS" id="PR00344">
    <property type="entry name" value="BCTRLSENSOR"/>
</dbReference>
<dbReference type="PROSITE" id="PS50112">
    <property type="entry name" value="PAS"/>
    <property type="match status" value="2"/>
</dbReference>
<dbReference type="SMART" id="SM00086">
    <property type="entry name" value="PAC"/>
    <property type="match status" value="3"/>
</dbReference>
<comment type="caution">
    <text evidence="11">The sequence shown here is derived from an EMBL/GenBank/DDBJ whole genome shotgun (WGS) entry which is preliminary data.</text>
</comment>
<dbReference type="SUPFAM" id="SSF52172">
    <property type="entry name" value="CheY-like"/>
    <property type="match status" value="1"/>
</dbReference>
<gene>
    <name evidence="11" type="ORF">BWK73_42110</name>
</gene>
<dbReference type="FunFam" id="3.30.565.10:FF:000006">
    <property type="entry name" value="Sensor histidine kinase WalK"/>
    <property type="match status" value="1"/>
</dbReference>
<dbReference type="InterPro" id="IPR005467">
    <property type="entry name" value="His_kinase_dom"/>
</dbReference>
<dbReference type="SMART" id="SM00091">
    <property type="entry name" value="PAS"/>
    <property type="match status" value="3"/>
</dbReference>
<evidence type="ECO:0000313" key="12">
    <source>
        <dbReference type="Proteomes" id="UP000192491"/>
    </source>
</evidence>
<dbReference type="InterPro" id="IPR000700">
    <property type="entry name" value="PAS-assoc_C"/>
</dbReference>
<evidence type="ECO:0000256" key="2">
    <source>
        <dbReference type="ARBA" id="ARBA00012438"/>
    </source>
</evidence>
<dbReference type="SUPFAM" id="SSF55874">
    <property type="entry name" value="ATPase domain of HSP90 chaperone/DNA topoisomerase II/histidine kinase"/>
    <property type="match status" value="1"/>
</dbReference>
<dbReference type="InterPro" id="IPR013655">
    <property type="entry name" value="PAS_fold_3"/>
</dbReference>
<feature type="domain" description="PAS" evidence="9">
    <location>
        <begin position="296"/>
        <end position="351"/>
    </location>
</feature>
<dbReference type="Pfam" id="PF00512">
    <property type="entry name" value="HisKA"/>
    <property type="match status" value="1"/>
</dbReference>
<dbReference type="PANTHER" id="PTHR43547:SF2">
    <property type="entry name" value="HYBRID SIGNAL TRANSDUCTION HISTIDINE KINASE C"/>
    <property type="match status" value="1"/>
</dbReference>
<dbReference type="InterPro" id="IPR001789">
    <property type="entry name" value="Sig_transdc_resp-reg_receiver"/>
</dbReference>
<dbReference type="InterPro" id="IPR036097">
    <property type="entry name" value="HisK_dim/P_sf"/>
</dbReference>
<dbReference type="GO" id="GO:0000155">
    <property type="term" value="F:phosphorelay sensor kinase activity"/>
    <property type="evidence" value="ECO:0007669"/>
    <property type="project" value="InterPro"/>
</dbReference>
<feature type="domain" description="Histidine kinase" evidence="7">
    <location>
        <begin position="415"/>
        <end position="634"/>
    </location>
</feature>
<dbReference type="Pfam" id="PF08447">
    <property type="entry name" value="PAS_3"/>
    <property type="match status" value="2"/>
</dbReference>
<evidence type="ECO:0000256" key="6">
    <source>
        <dbReference type="PROSITE-ProRule" id="PRU00169"/>
    </source>
</evidence>
<dbReference type="InterPro" id="IPR013767">
    <property type="entry name" value="PAS_fold"/>
</dbReference>
<name>A0A1Y1QD03_9GAMM</name>
<feature type="modified residue" description="4-aspartylphosphate" evidence="6">
    <location>
        <position position="705"/>
    </location>
</feature>
<feature type="domain" description="PAC" evidence="10">
    <location>
        <begin position="226"/>
        <end position="279"/>
    </location>
</feature>
<dbReference type="PANTHER" id="PTHR43547">
    <property type="entry name" value="TWO-COMPONENT HISTIDINE KINASE"/>
    <property type="match status" value="1"/>
</dbReference>
<dbReference type="Gene3D" id="1.10.287.130">
    <property type="match status" value="1"/>
</dbReference>
<dbReference type="GO" id="GO:0005886">
    <property type="term" value="C:plasma membrane"/>
    <property type="evidence" value="ECO:0007669"/>
    <property type="project" value="UniProtKB-ARBA"/>
</dbReference>